<evidence type="ECO:0000256" key="1">
    <source>
        <dbReference type="SAM" id="Phobius"/>
    </source>
</evidence>
<dbReference type="SUPFAM" id="SSF48317">
    <property type="entry name" value="Acid phosphatase/Vanadium-dependent haloperoxidase"/>
    <property type="match status" value="1"/>
</dbReference>
<keyword evidence="1" id="KW-0812">Transmembrane</keyword>
<dbReference type="SMART" id="SM00014">
    <property type="entry name" value="acidPPc"/>
    <property type="match status" value="1"/>
</dbReference>
<keyword evidence="4" id="KW-1185">Reference proteome</keyword>
<dbReference type="Proteomes" id="UP000199031">
    <property type="component" value="Unassembled WGS sequence"/>
</dbReference>
<feature type="transmembrane region" description="Helical" evidence="1">
    <location>
        <begin position="82"/>
        <end position="105"/>
    </location>
</feature>
<feature type="domain" description="Phosphatidic acid phosphatase type 2/haloperoxidase" evidence="2">
    <location>
        <begin position="88"/>
        <end position="193"/>
    </location>
</feature>
<dbReference type="EMBL" id="FOXQ01000006">
    <property type="protein sequence ID" value="SFQ19311.1"/>
    <property type="molecule type" value="Genomic_DNA"/>
</dbReference>
<name>A0A1I5WI59_9BACT</name>
<keyword evidence="1" id="KW-0472">Membrane</keyword>
<protein>
    <submittedName>
        <fullName evidence="3">Undecaprenyl-diphosphatase</fullName>
    </submittedName>
</protein>
<evidence type="ECO:0000313" key="3">
    <source>
        <dbReference type="EMBL" id="SFQ19311.1"/>
    </source>
</evidence>
<feature type="transmembrane region" description="Helical" evidence="1">
    <location>
        <begin position="49"/>
        <end position="70"/>
    </location>
</feature>
<dbReference type="Pfam" id="PF01569">
    <property type="entry name" value="PAP2"/>
    <property type="match status" value="1"/>
</dbReference>
<dbReference type="PANTHER" id="PTHR14969">
    <property type="entry name" value="SPHINGOSINE-1-PHOSPHATE PHOSPHOHYDROLASE"/>
    <property type="match status" value="1"/>
</dbReference>
<keyword evidence="1" id="KW-1133">Transmembrane helix</keyword>
<proteinExistence type="predicted"/>
<dbReference type="AlphaFoldDB" id="A0A1I5WI59"/>
<feature type="transmembrane region" description="Helical" evidence="1">
    <location>
        <begin position="178"/>
        <end position="196"/>
    </location>
</feature>
<dbReference type="PANTHER" id="PTHR14969:SF13">
    <property type="entry name" value="AT30094P"/>
    <property type="match status" value="1"/>
</dbReference>
<gene>
    <name evidence="3" type="ORF">SAMN05444277_106200</name>
</gene>
<dbReference type="CDD" id="cd01610">
    <property type="entry name" value="PAP2_like"/>
    <property type="match status" value="1"/>
</dbReference>
<accession>A0A1I5WI59</accession>
<dbReference type="InterPro" id="IPR000326">
    <property type="entry name" value="PAP2/HPO"/>
</dbReference>
<sequence length="201" mass="22367">MYTLKFPNIKSFTGILVAGCFFIGIKTNAQNWDINLLRDINPQHPNSFIWKGVSSSAYPVSIALPVGLFVESKINHDKKNEYRAYEIAGSIVLAAGATTVMKLVFDRKRPFQKYNDVFPHRYEDGKSFPSGHVTMAFAAATSVSLQYKKWYIVVPAYAWAAGVGYSRMYLGEHYPTDVIAGAVTGAGSALISHWISKKIFK</sequence>
<evidence type="ECO:0000259" key="2">
    <source>
        <dbReference type="SMART" id="SM00014"/>
    </source>
</evidence>
<dbReference type="STRING" id="1465490.SAMN05444277_106200"/>
<evidence type="ECO:0000313" key="4">
    <source>
        <dbReference type="Proteomes" id="UP000199031"/>
    </source>
</evidence>
<dbReference type="InterPro" id="IPR036938">
    <property type="entry name" value="PAP2/HPO_sf"/>
</dbReference>
<dbReference type="Gene3D" id="1.20.144.10">
    <property type="entry name" value="Phosphatidic acid phosphatase type 2/haloperoxidase"/>
    <property type="match status" value="1"/>
</dbReference>
<organism evidence="3 4">
    <name type="scientific">Parafilimonas terrae</name>
    <dbReference type="NCBI Taxonomy" id="1465490"/>
    <lineage>
        <taxon>Bacteria</taxon>
        <taxon>Pseudomonadati</taxon>
        <taxon>Bacteroidota</taxon>
        <taxon>Chitinophagia</taxon>
        <taxon>Chitinophagales</taxon>
        <taxon>Chitinophagaceae</taxon>
        <taxon>Parafilimonas</taxon>
    </lineage>
</organism>
<reference evidence="3 4" key="1">
    <citation type="submission" date="2016-10" db="EMBL/GenBank/DDBJ databases">
        <authorList>
            <person name="de Groot N.N."/>
        </authorList>
    </citation>
    <scope>NUCLEOTIDE SEQUENCE [LARGE SCALE GENOMIC DNA]</scope>
    <source>
        <strain evidence="3 4">DSM 28286</strain>
    </source>
</reference>